<dbReference type="Proteomes" id="UP000828390">
    <property type="component" value="Unassembled WGS sequence"/>
</dbReference>
<gene>
    <name evidence="1" type="ORF">DPMN_098939</name>
</gene>
<name>A0A9D4LEP7_DREPO</name>
<reference evidence="1" key="1">
    <citation type="journal article" date="2019" name="bioRxiv">
        <title>The Genome of the Zebra Mussel, Dreissena polymorpha: A Resource for Invasive Species Research.</title>
        <authorList>
            <person name="McCartney M.A."/>
            <person name="Auch B."/>
            <person name="Kono T."/>
            <person name="Mallez S."/>
            <person name="Zhang Y."/>
            <person name="Obille A."/>
            <person name="Becker A."/>
            <person name="Abrahante J.E."/>
            <person name="Garbe J."/>
            <person name="Badalamenti J.P."/>
            <person name="Herman A."/>
            <person name="Mangelson H."/>
            <person name="Liachko I."/>
            <person name="Sullivan S."/>
            <person name="Sone E.D."/>
            <person name="Koren S."/>
            <person name="Silverstein K.A.T."/>
            <person name="Beckman K.B."/>
            <person name="Gohl D.M."/>
        </authorList>
    </citation>
    <scope>NUCLEOTIDE SEQUENCE</scope>
    <source>
        <strain evidence="1">Duluth1</strain>
        <tissue evidence="1">Whole animal</tissue>
    </source>
</reference>
<organism evidence="1 2">
    <name type="scientific">Dreissena polymorpha</name>
    <name type="common">Zebra mussel</name>
    <name type="synonym">Mytilus polymorpha</name>
    <dbReference type="NCBI Taxonomy" id="45954"/>
    <lineage>
        <taxon>Eukaryota</taxon>
        <taxon>Metazoa</taxon>
        <taxon>Spiralia</taxon>
        <taxon>Lophotrochozoa</taxon>
        <taxon>Mollusca</taxon>
        <taxon>Bivalvia</taxon>
        <taxon>Autobranchia</taxon>
        <taxon>Heteroconchia</taxon>
        <taxon>Euheterodonta</taxon>
        <taxon>Imparidentia</taxon>
        <taxon>Neoheterodontei</taxon>
        <taxon>Myida</taxon>
        <taxon>Dreissenoidea</taxon>
        <taxon>Dreissenidae</taxon>
        <taxon>Dreissena</taxon>
    </lineage>
</organism>
<proteinExistence type="predicted"/>
<comment type="caution">
    <text evidence="1">The sequence shown here is derived from an EMBL/GenBank/DDBJ whole genome shotgun (WGS) entry which is preliminary data.</text>
</comment>
<sequence length="265" mass="30542">MNNKTVKELKKAAKDQGLCGYAKLTKAELIARLSRHNDEDSGDDVWENAREDARDNDVWENAREDTRAEPAKKPTMINRLFNWAVKPVKTAVKNGYDWAVKPVKTAAQNSYDWIIKHTPEPLRKAISKKADAFKAEVESIYNNYYKKQQRSERDIKISESAIVIKESKTALKRFARQYVIDGVEKTDAPTFLDIVKPEVVKFMSKHRQIKMNLVLVCAMERHSMEHETGVIEKIPFVSRTEIVLEGTDVAELFTQMVDRILQIFK</sequence>
<keyword evidence="2" id="KW-1185">Reference proteome</keyword>
<protein>
    <recommendedName>
        <fullName evidence="3">Rho termination factor N-terminal domain-containing protein</fullName>
    </recommendedName>
</protein>
<dbReference type="AlphaFoldDB" id="A0A9D4LEP7"/>
<accession>A0A9D4LEP7</accession>
<evidence type="ECO:0000313" key="2">
    <source>
        <dbReference type="Proteomes" id="UP000828390"/>
    </source>
</evidence>
<evidence type="ECO:0000313" key="1">
    <source>
        <dbReference type="EMBL" id="KAH3856353.1"/>
    </source>
</evidence>
<evidence type="ECO:0008006" key="3">
    <source>
        <dbReference type="Google" id="ProtNLM"/>
    </source>
</evidence>
<reference evidence="1" key="2">
    <citation type="submission" date="2020-11" db="EMBL/GenBank/DDBJ databases">
        <authorList>
            <person name="McCartney M.A."/>
            <person name="Auch B."/>
            <person name="Kono T."/>
            <person name="Mallez S."/>
            <person name="Becker A."/>
            <person name="Gohl D.M."/>
            <person name="Silverstein K.A.T."/>
            <person name="Koren S."/>
            <person name="Bechman K.B."/>
            <person name="Herman A."/>
            <person name="Abrahante J.E."/>
            <person name="Garbe J."/>
        </authorList>
    </citation>
    <scope>NUCLEOTIDE SEQUENCE</scope>
    <source>
        <strain evidence="1">Duluth1</strain>
        <tissue evidence="1">Whole animal</tissue>
    </source>
</reference>
<dbReference type="EMBL" id="JAIWYP010000003">
    <property type="protein sequence ID" value="KAH3856353.1"/>
    <property type="molecule type" value="Genomic_DNA"/>
</dbReference>